<evidence type="ECO:0000256" key="2">
    <source>
        <dbReference type="SAM" id="Phobius"/>
    </source>
</evidence>
<proteinExistence type="predicted"/>
<sequence>MKAEEKEKILEAIRKRHGIAIDITDPLFAMVTANEIILEKQFEQQNRIFAEQLIEMEIITKNYLTESKELLEKKLTLAIKEAKTQLKQNKQQNKEETKGNRANNIIRPILFIITGIIIGYTTALIIL</sequence>
<feature type="coiled-coil region" evidence="1">
    <location>
        <begin position="72"/>
        <end position="99"/>
    </location>
</feature>
<organism evidence="3">
    <name type="scientific">uncultured Sulfurovum sp</name>
    <dbReference type="NCBI Taxonomy" id="269237"/>
    <lineage>
        <taxon>Bacteria</taxon>
        <taxon>Pseudomonadati</taxon>
        <taxon>Campylobacterota</taxon>
        <taxon>Epsilonproteobacteria</taxon>
        <taxon>Campylobacterales</taxon>
        <taxon>Sulfurovaceae</taxon>
        <taxon>Sulfurovum</taxon>
        <taxon>environmental samples</taxon>
    </lineage>
</organism>
<accession>A0A6S6TK53</accession>
<dbReference type="GO" id="GO:0009372">
    <property type="term" value="P:quorum sensing"/>
    <property type="evidence" value="ECO:0007669"/>
    <property type="project" value="InterPro"/>
</dbReference>
<evidence type="ECO:0000256" key="1">
    <source>
        <dbReference type="SAM" id="Coils"/>
    </source>
</evidence>
<keyword evidence="2" id="KW-1133">Transmembrane helix</keyword>
<feature type="transmembrane region" description="Helical" evidence="2">
    <location>
        <begin position="105"/>
        <end position="126"/>
    </location>
</feature>
<keyword evidence="2" id="KW-0472">Membrane</keyword>
<dbReference type="InterPro" id="IPR028140">
    <property type="entry name" value="TraM"/>
</dbReference>
<name>A0A6S6TK53_9BACT</name>
<gene>
    <name evidence="3" type="ORF">HELGO_WM22261</name>
</gene>
<evidence type="ECO:0000313" key="3">
    <source>
        <dbReference type="EMBL" id="CAA6815228.1"/>
    </source>
</evidence>
<keyword evidence="1" id="KW-0175">Coiled coil</keyword>
<evidence type="ECO:0008006" key="4">
    <source>
        <dbReference type="Google" id="ProtNLM"/>
    </source>
</evidence>
<reference evidence="3" key="1">
    <citation type="submission" date="2020-01" db="EMBL/GenBank/DDBJ databases">
        <authorList>
            <person name="Meier V. D."/>
            <person name="Meier V D."/>
        </authorList>
    </citation>
    <scope>NUCLEOTIDE SEQUENCE</scope>
    <source>
        <strain evidence="3">HLG_WM_MAG_06</strain>
    </source>
</reference>
<dbReference type="AlphaFoldDB" id="A0A6S6TK53"/>
<dbReference type="Pfam" id="PF11657">
    <property type="entry name" value="Activator-TraM"/>
    <property type="match status" value="1"/>
</dbReference>
<keyword evidence="2" id="KW-0812">Transmembrane</keyword>
<protein>
    <recommendedName>
        <fullName evidence="4">Conjugal transfer protein TraM</fullName>
    </recommendedName>
</protein>
<dbReference type="EMBL" id="CACVAP010000082">
    <property type="protein sequence ID" value="CAA6815228.1"/>
    <property type="molecule type" value="Genomic_DNA"/>
</dbReference>